<protein>
    <submittedName>
        <fullName evidence="12">Squamosa promoter-binding-like protein 12-like</fullName>
    </submittedName>
</protein>
<dbReference type="InterPro" id="IPR044817">
    <property type="entry name" value="SBP-like"/>
</dbReference>
<evidence type="ECO:0000256" key="5">
    <source>
        <dbReference type="ARBA" id="ARBA00023015"/>
    </source>
</evidence>
<dbReference type="GO" id="GO:0005634">
    <property type="term" value="C:nucleus"/>
    <property type="evidence" value="ECO:0007669"/>
    <property type="project" value="UniProtKB-SubCell"/>
</dbReference>
<keyword evidence="2" id="KW-0479">Metal-binding</keyword>
<evidence type="ECO:0000256" key="3">
    <source>
        <dbReference type="ARBA" id="ARBA00022771"/>
    </source>
</evidence>
<evidence type="ECO:0000256" key="8">
    <source>
        <dbReference type="ARBA" id="ARBA00023242"/>
    </source>
</evidence>
<dbReference type="PANTHER" id="PTHR31251">
    <property type="entry name" value="SQUAMOSA PROMOTER-BINDING-LIKE PROTEIN 4"/>
    <property type="match status" value="1"/>
</dbReference>
<feature type="compositionally biased region" description="Low complexity" evidence="10">
    <location>
        <begin position="45"/>
        <end position="54"/>
    </location>
</feature>
<feature type="compositionally biased region" description="Basic and acidic residues" evidence="10">
    <location>
        <begin position="60"/>
        <end position="70"/>
    </location>
</feature>
<evidence type="ECO:0000313" key="13">
    <source>
        <dbReference type="Proteomes" id="UP000265520"/>
    </source>
</evidence>
<evidence type="ECO:0000256" key="9">
    <source>
        <dbReference type="PROSITE-ProRule" id="PRU00470"/>
    </source>
</evidence>
<keyword evidence="6" id="KW-0238">DNA-binding</keyword>
<keyword evidence="5" id="KW-0805">Transcription regulation</keyword>
<dbReference type="GO" id="GO:0003677">
    <property type="term" value="F:DNA binding"/>
    <property type="evidence" value="ECO:0007669"/>
    <property type="project" value="UniProtKB-KW"/>
</dbReference>
<evidence type="ECO:0000256" key="6">
    <source>
        <dbReference type="ARBA" id="ARBA00023125"/>
    </source>
</evidence>
<dbReference type="Pfam" id="PF03110">
    <property type="entry name" value="SBP"/>
    <property type="match status" value="1"/>
</dbReference>
<keyword evidence="8" id="KW-0539">Nucleus</keyword>
<dbReference type="InterPro" id="IPR004333">
    <property type="entry name" value="SBP_dom"/>
</dbReference>
<dbReference type="InterPro" id="IPR036893">
    <property type="entry name" value="SBP_sf"/>
</dbReference>
<accession>A0A392M5T9</accession>
<sequence length="321" mass="35770">WNLNDWRWDGDLFLASRVNPVPAEGMRVGQQFFPLGSGISVAGGSSNTTSSSCSEEGDLENSKRDKEGEKKRRVIVLEDDGLNAEAGALSLNLAGQASPVVEREIATWDGMNGKKGRVVGGTPNRAVCQVEDCGADLSRGKDYHRRHKVCEMHSKASRALVGNAMQRFCQQCSRFHILQEFDEGKRSCRRRLAGHNKRRRKTNTEAVPNGSPTNDDQTSSFLLISLLKILSNMHFVNSGAPFCRGGWPPPTRYITSQKGLVAASQRDIVEQFAFVAALHMCGKEHEAEFPQIPIKFDPLQRNIFFFLVFSHRFSRKSEVSE</sequence>
<feature type="region of interest" description="Disordered" evidence="10">
    <location>
        <begin position="192"/>
        <end position="215"/>
    </location>
</feature>
<keyword evidence="13" id="KW-1185">Reference proteome</keyword>
<dbReference type="AlphaFoldDB" id="A0A392M5T9"/>
<evidence type="ECO:0000256" key="2">
    <source>
        <dbReference type="ARBA" id="ARBA00022723"/>
    </source>
</evidence>
<feature type="region of interest" description="Disordered" evidence="10">
    <location>
        <begin position="43"/>
        <end position="71"/>
    </location>
</feature>
<comment type="caution">
    <text evidence="12">The sequence shown here is derived from an EMBL/GenBank/DDBJ whole genome shotgun (WGS) entry which is preliminary data.</text>
</comment>
<evidence type="ECO:0000256" key="7">
    <source>
        <dbReference type="ARBA" id="ARBA00023163"/>
    </source>
</evidence>
<organism evidence="12 13">
    <name type="scientific">Trifolium medium</name>
    <dbReference type="NCBI Taxonomy" id="97028"/>
    <lineage>
        <taxon>Eukaryota</taxon>
        <taxon>Viridiplantae</taxon>
        <taxon>Streptophyta</taxon>
        <taxon>Embryophyta</taxon>
        <taxon>Tracheophyta</taxon>
        <taxon>Spermatophyta</taxon>
        <taxon>Magnoliopsida</taxon>
        <taxon>eudicotyledons</taxon>
        <taxon>Gunneridae</taxon>
        <taxon>Pentapetalae</taxon>
        <taxon>rosids</taxon>
        <taxon>fabids</taxon>
        <taxon>Fabales</taxon>
        <taxon>Fabaceae</taxon>
        <taxon>Papilionoideae</taxon>
        <taxon>50 kb inversion clade</taxon>
        <taxon>NPAAA clade</taxon>
        <taxon>Hologalegina</taxon>
        <taxon>IRL clade</taxon>
        <taxon>Trifolieae</taxon>
        <taxon>Trifolium</taxon>
    </lineage>
</organism>
<evidence type="ECO:0000256" key="10">
    <source>
        <dbReference type="SAM" id="MobiDB-lite"/>
    </source>
</evidence>
<dbReference type="GO" id="GO:0008270">
    <property type="term" value="F:zinc ion binding"/>
    <property type="evidence" value="ECO:0007669"/>
    <property type="project" value="UniProtKB-KW"/>
</dbReference>
<dbReference type="PANTHER" id="PTHR31251:SF132">
    <property type="entry name" value="SQUAMOSA PROMOTER-BINDING-LIKE PROTEIN 1-RELATED"/>
    <property type="match status" value="1"/>
</dbReference>
<dbReference type="FunFam" id="4.10.1100.10:FF:000001">
    <property type="entry name" value="Squamosa promoter-binding-like protein 14"/>
    <property type="match status" value="1"/>
</dbReference>
<evidence type="ECO:0000256" key="4">
    <source>
        <dbReference type="ARBA" id="ARBA00022833"/>
    </source>
</evidence>
<dbReference type="PROSITE" id="PS51141">
    <property type="entry name" value="ZF_SBP"/>
    <property type="match status" value="1"/>
</dbReference>
<name>A0A392M5T9_9FABA</name>
<keyword evidence="7" id="KW-0804">Transcription</keyword>
<proteinExistence type="predicted"/>
<evidence type="ECO:0000259" key="11">
    <source>
        <dbReference type="PROSITE" id="PS51141"/>
    </source>
</evidence>
<feature type="non-terminal residue" evidence="12">
    <location>
        <position position="1"/>
    </location>
</feature>
<keyword evidence="4" id="KW-0862">Zinc</keyword>
<dbReference type="SUPFAM" id="SSF103612">
    <property type="entry name" value="SBT domain"/>
    <property type="match status" value="1"/>
</dbReference>
<evidence type="ECO:0000256" key="1">
    <source>
        <dbReference type="ARBA" id="ARBA00004123"/>
    </source>
</evidence>
<feature type="compositionally biased region" description="Polar residues" evidence="10">
    <location>
        <begin position="204"/>
        <end position="215"/>
    </location>
</feature>
<keyword evidence="3 9" id="KW-0863">Zinc-finger</keyword>
<evidence type="ECO:0000313" key="12">
    <source>
        <dbReference type="EMBL" id="MCH82463.1"/>
    </source>
</evidence>
<dbReference type="Gene3D" id="4.10.1100.10">
    <property type="entry name" value="Transcription factor, SBP-box domain"/>
    <property type="match status" value="1"/>
</dbReference>
<feature type="compositionally biased region" description="Basic residues" evidence="10">
    <location>
        <begin position="192"/>
        <end position="201"/>
    </location>
</feature>
<dbReference type="Proteomes" id="UP000265520">
    <property type="component" value="Unassembled WGS sequence"/>
</dbReference>
<feature type="domain" description="SBP-type" evidence="11">
    <location>
        <begin position="125"/>
        <end position="202"/>
    </location>
</feature>
<comment type="subcellular location">
    <subcellularLocation>
        <location evidence="1">Nucleus</location>
    </subcellularLocation>
</comment>
<reference evidence="12 13" key="1">
    <citation type="journal article" date="2018" name="Front. Plant Sci.">
        <title>Red Clover (Trifolium pratense) and Zigzag Clover (T. medium) - A Picture of Genomic Similarities and Differences.</title>
        <authorList>
            <person name="Dluhosova J."/>
            <person name="Istvanek J."/>
            <person name="Nedelnik J."/>
            <person name="Repkova J."/>
        </authorList>
    </citation>
    <scope>NUCLEOTIDE SEQUENCE [LARGE SCALE GENOMIC DNA]</scope>
    <source>
        <strain evidence="13">cv. 10/8</strain>
        <tissue evidence="12">Leaf</tissue>
    </source>
</reference>
<dbReference type="EMBL" id="LXQA010003726">
    <property type="protein sequence ID" value="MCH82463.1"/>
    <property type="molecule type" value="Genomic_DNA"/>
</dbReference>
<gene>
    <name evidence="12" type="ORF">A2U01_0003270</name>
</gene>